<accession>A0A3Y0DBB2</accession>
<gene>
    <name evidence="1" type="ORF">F3550_09160</name>
</gene>
<comment type="caution">
    <text evidence="1">The sequence shown here is derived from an EMBL/GenBank/DDBJ whole genome shotgun (WGS) entry which is preliminary data.</text>
</comment>
<sequence length="85" mass="9365">MAGGFILQPEQVDFMIELPSQLLQSPHPTGELLGYLVILLSYPFCFTNGYPGLLNTWLCSSGLTVILPIAQEIMLMESAIAFMDN</sequence>
<dbReference type="EMBL" id="AAKXPG010000006">
    <property type="protein sequence ID" value="ECW7869069.1"/>
    <property type="molecule type" value="Genomic_DNA"/>
</dbReference>
<proteinExistence type="predicted"/>
<protein>
    <submittedName>
        <fullName evidence="1">Uncharacterized protein</fullName>
    </submittedName>
</protein>
<reference evidence="1" key="1">
    <citation type="submission" date="2019-09" db="EMBL/GenBank/DDBJ databases">
        <authorList>
            <person name="Ashton P.M."/>
            <person name="Dallman T."/>
            <person name="Nair S."/>
            <person name="De Pinna E."/>
            <person name="Peters T."/>
            <person name="Grant K."/>
        </authorList>
    </citation>
    <scope>NUCLEOTIDE SEQUENCE</scope>
    <source>
        <strain evidence="1">804450</strain>
    </source>
</reference>
<name>A0A3Y0DBB2_SALET</name>
<organism evidence="1">
    <name type="scientific">Salmonella enterica I</name>
    <dbReference type="NCBI Taxonomy" id="59201"/>
    <lineage>
        <taxon>Bacteria</taxon>
        <taxon>Pseudomonadati</taxon>
        <taxon>Pseudomonadota</taxon>
        <taxon>Gammaproteobacteria</taxon>
        <taxon>Enterobacterales</taxon>
        <taxon>Enterobacteriaceae</taxon>
        <taxon>Salmonella</taxon>
    </lineage>
</organism>
<dbReference type="AlphaFoldDB" id="A0A3Y0DBB2"/>
<evidence type="ECO:0000313" key="1">
    <source>
        <dbReference type="EMBL" id="ECW7869069.1"/>
    </source>
</evidence>